<reference evidence="2" key="1">
    <citation type="submission" date="2022-11" db="UniProtKB">
        <authorList>
            <consortium name="WormBaseParasite"/>
        </authorList>
    </citation>
    <scope>IDENTIFICATION</scope>
</reference>
<evidence type="ECO:0000313" key="2">
    <source>
        <dbReference type="WBParaSite" id="ES5_v2.g19869.t1"/>
    </source>
</evidence>
<evidence type="ECO:0000313" key="1">
    <source>
        <dbReference type="Proteomes" id="UP000887579"/>
    </source>
</evidence>
<name>A0AC34FRI8_9BILA</name>
<organism evidence="1 2">
    <name type="scientific">Panagrolaimus sp. ES5</name>
    <dbReference type="NCBI Taxonomy" id="591445"/>
    <lineage>
        <taxon>Eukaryota</taxon>
        <taxon>Metazoa</taxon>
        <taxon>Ecdysozoa</taxon>
        <taxon>Nematoda</taxon>
        <taxon>Chromadorea</taxon>
        <taxon>Rhabditida</taxon>
        <taxon>Tylenchina</taxon>
        <taxon>Panagrolaimomorpha</taxon>
        <taxon>Panagrolaimoidea</taxon>
        <taxon>Panagrolaimidae</taxon>
        <taxon>Panagrolaimus</taxon>
    </lineage>
</organism>
<dbReference type="Proteomes" id="UP000887579">
    <property type="component" value="Unplaced"/>
</dbReference>
<accession>A0AC34FRI8</accession>
<dbReference type="WBParaSite" id="ES5_v2.g19869.t1">
    <property type="protein sequence ID" value="ES5_v2.g19869.t1"/>
    <property type="gene ID" value="ES5_v2.g19869"/>
</dbReference>
<sequence length="517" mass="59021">MTSTEKIRIDNSCQPFFAVLYLQVESESLDPPKTLQVFDKNQKLAYRLVDIAYPDVNSTFKRTKSRTRHSYFSNTTLNPSVNDMIGLVYEHFSGLLYIIYKTYENGDQTAKVDVYLMESNSSSKSLSNTYLYTNDVDSYFSDTEWSLDIYTKMIYYHKYEHSADHGFSVGKVYSIPYGSLTYYLKHGIRGNVVKEFGKNSTRREKVQVTNGLVYSTKINEEQSTRHLARLTGRSTVAAAFCDFTTPRSQDFFFVLTGWELCKLRDGRNATMENCEITIPEVCSSNDVGPQKSTRSGFLWAITLAIVINAIYYHKYEHSADHGFSVGKVYSIPYGSLTYYLKHGIRGNVEKEFAMDSSRREKVQVTNGLVYSTEINEEQSSRYLVSLHRNTGGAKCRFDTTRSQDFLFVLTGWELCKLRDGNDANMENCEIKIPEASSQNDVEPQKSTSSGFLWAITLAIIINAVILLIILCVLCKRKDVDKYDNGMYPTANKDPNGALLTPEEIFRRRRTTSTLTEF</sequence>
<proteinExistence type="predicted"/>
<protein>
    <submittedName>
        <fullName evidence="2">Uncharacterized protein</fullName>
    </submittedName>
</protein>